<dbReference type="EMBL" id="ODYU01001796">
    <property type="protein sequence ID" value="SOQ38490.1"/>
    <property type="molecule type" value="Genomic_DNA"/>
</dbReference>
<gene>
    <name evidence="3" type="ORF">SFRICE_007536</name>
</gene>
<keyword evidence="2" id="KW-0812">Transmembrane</keyword>
<keyword evidence="2" id="KW-1133">Transmembrane helix</keyword>
<evidence type="ECO:0000313" key="3">
    <source>
        <dbReference type="EMBL" id="SOQ38490.1"/>
    </source>
</evidence>
<organism evidence="3">
    <name type="scientific">Spodoptera frugiperda</name>
    <name type="common">Fall armyworm</name>
    <dbReference type="NCBI Taxonomy" id="7108"/>
    <lineage>
        <taxon>Eukaryota</taxon>
        <taxon>Metazoa</taxon>
        <taxon>Ecdysozoa</taxon>
        <taxon>Arthropoda</taxon>
        <taxon>Hexapoda</taxon>
        <taxon>Insecta</taxon>
        <taxon>Pterygota</taxon>
        <taxon>Neoptera</taxon>
        <taxon>Endopterygota</taxon>
        <taxon>Lepidoptera</taxon>
        <taxon>Glossata</taxon>
        <taxon>Ditrysia</taxon>
        <taxon>Noctuoidea</taxon>
        <taxon>Noctuidae</taxon>
        <taxon>Amphipyrinae</taxon>
        <taxon>Spodoptera</taxon>
    </lineage>
</organism>
<evidence type="ECO:0000256" key="2">
    <source>
        <dbReference type="SAM" id="Phobius"/>
    </source>
</evidence>
<accession>A0A2H1VCB7</accession>
<evidence type="ECO:0000256" key="1">
    <source>
        <dbReference type="SAM" id="MobiDB-lite"/>
    </source>
</evidence>
<proteinExistence type="predicted"/>
<feature type="transmembrane region" description="Helical" evidence="2">
    <location>
        <begin position="12"/>
        <end position="31"/>
    </location>
</feature>
<feature type="compositionally biased region" description="Polar residues" evidence="1">
    <location>
        <begin position="173"/>
        <end position="182"/>
    </location>
</feature>
<protein>
    <submittedName>
        <fullName evidence="3">SFRICE_007536</fullName>
    </submittedName>
</protein>
<dbReference type="AlphaFoldDB" id="A0A2H1VCB7"/>
<name>A0A2H1VCB7_SPOFR</name>
<keyword evidence="2" id="KW-0472">Membrane</keyword>
<feature type="region of interest" description="Disordered" evidence="1">
    <location>
        <begin position="159"/>
        <end position="182"/>
    </location>
</feature>
<reference evidence="3" key="1">
    <citation type="submission" date="2016-07" db="EMBL/GenBank/DDBJ databases">
        <authorList>
            <person name="Bretaudeau A."/>
        </authorList>
    </citation>
    <scope>NUCLEOTIDE SEQUENCE</scope>
    <source>
        <strain evidence="3">Rice</strain>
        <tissue evidence="3">Whole body</tissue>
    </source>
</reference>
<sequence>MAVCERERTWVFLYYTTLNLWLHSCGILIYLERIRVLRGNWASGNLTHTTLWLFHVGFLLGRGITPVEPAQQCRSMALSHLYFSKDKLIVSEPILREPPPFWKLITDMVSRMTLFRDIVYNITSFYQRVRLRFREIKRGLYDISNHNLHLFQFTSRSHQPFLPGKRADGSPDGKQSQLPMDT</sequence>